<dbReference type="InterPro" id="IPR001128">
    <property type="entry name" value="Cyt_P450"/>
</dbReference>
<keyword evidence="6 8" id="KW-0408">Iron</keyword>
<dbReference type="Proteomes" id="UP000654918">
    <property type="component" value="Unassembled WGS sequence"/>
</dbReference>
<feature type="binding site" description="axial binding residue" evidence="8">
    <location>
        <position position="322"/>
    </location>
    <ligand>
        <name>heme</name>
        <dbReference type="ChEBI" id="CHEBI:30413"/>
    </ligand>
    <ligandPart>
        <name>Fe</name>
        <dbReference type="ChEBI" id="CHEBI:18248"/>
    </ligandPart>
</feature>
<evidence type="ECO:0000256" key="5">
    <source>
        <dbReference type="ARBA" id="ARBA00023002"/>
    </source>
</evidence>
<comment type="cofactor">
    <cofactor evidence="1 8">
        <name>heme</name>
        <dbReference type="ChEBI" id="CHEBI:30413"/>
    </cofactor>
</comment>
<keyword evidence="3 8" id="KW-0349">Heme</keyword>
<dbReference type="InterPro" id="IPR036396">
    <property type="entry name" value="Cyt_P450_sf"/>
</dbReference>
<comment type="caution">
    <text evidence="9">The sequence shown here is derived from an EMBL/GenBank/DDBJ whole genome shotgun (WGS) entry which is preliminary data.</text>
</comment>
<dbReference type="InterPro" id="IPR002401">
    <property type="entry name" value="Cyt_P450_E_grp-I"/>
</dbReference>
<dbReference type="PANTHER" id="PTHR24305">
    <property type="entry name" value="CYTOCHROME P450"/>
    <property type="match status" value="1"/>
</dbReference>
<protein>
    <submittedName>
        <fullName evidence="9">Cytochrome P450</fullName>
    </submittedName>
</protein>
<evidence type="ECO:0000256" key="8">
    <source>
        <dbReference type="PIRSR" id="PIRSR602401-1"/>
    </source>
</evidence>
<dbReference type="InterPro" id="IPR050121">
    <property type="entry name" value="Cytochrome_P450_monoxygenase"/>
</dbReference>
<keyword evidence="10" id="KW-1185">Reference proteome</keyword>
<keyword evidence="7" id="KW-0503">Monooxygenase</keyword>
<reference evidence="9" key="1">
    <citation type="journal article" date="2020" name="Phytopathology">
        <title>Genome Sequence Resources of Colletotrichum truncatum, C. plurivorum, C. musicola, and C. sojae: Four Species Pathogenic to Soybean (Glycine max).</title>
        <authorList>
            <person name="Rogerio F."/>
            <person name="Boufleur T.R."/>
            <person name="Ciampi-Guillardi M."/>
            <person name="Sukno S.A."/>
            <person name="Thon M.R."/>
            <person name="Massola Junior N.S."/>
            <person name="Baroncelli R."/>
        </authorList>
    </citation>
    <scope>NUCLEOTIDE SEQUENCE</scope>
    <source>
        <strain evidence="9">LFN00145</strain>
    </source>
</reference>
<dbReference type="Pfam" id="PF00067">
    <property type="entry name" value="p450"/>
    <property type="match status" value="1"/>
</dbReference>
<evidence type="ECO:0000256" key="7">
    <source>
        <dbReference type="ARBA" id="ARBA00023033"/>
    </source>
</evidence>
<dbReference type="GO" id="GO:0016705">
    <property type="term" value="F:oxidoreductase activity, acting on paired donors, with incorporation or reduction of molecular oxygen"/>
    <property type="evidence" value="ECO:0007669"/>
    <property type="project" value="InterPro"/>
</dbReference>
<evidence type="ECO:0000256" key="2">
    <source>
        <dbReference type="ARBA" id="ARBA00010617"/>
    </source>
</evidence>
<keyword evidence="4 8" id="KW-0479">Metal-binding</keyword>
<evidence type="ECO:0000313" key="10">
    <source>
        <dbReference type="Proteomes" id="UP000654918"/>
    </source>
</evidence>
<evidence type="ECO:0000313" key="9">
    <source>
        <dbReference type="EMBL" id="KAF6818063.1"/>
    </source>
</evidence>
<evidence type="ECO:0000256" key="4">
    <source>
        <dbReference type="ARBA" id="ARBA00022723"/>
    </source>
</evidence>
<dbReference type="PRINTS" id="PR00385">
    <property type="entry name" value="P450"/>
</dbReference>
<sequence length="375" mass="42420">MILYLLFLFAGWYALSSFASWYRLRHFKGPFLASFTHLWLSYGAITGRSWETYQDVCETYGSLARLGPDTLVTDDPDLIRRMSAARSPTLDKALHDQLKARTTPAYSGRDVPDLEGAVDSVVRHLQRFIREGIAKSVVADRFRLDAEKKNDMLGSFLRHGIDAEQCESEVLLLIIAGSDNTSGTIRATLLYLMTNPRAYQRLQREIDEAAASGQISAPITNEEAKSLPYLQAVIQEGLRIFSPSGSLLTKQAPPEGHEFKGHRIPGGVNIGQSTWAMMRRKDIFGEDADVFRPERFLEADPKRRDEMEKVVDLNFGYGRWGCSGKPVALMELNKVFLLRYFDFQLCDPSNPWAVKTYPVLVTRNMNVIVTERKLV</sequence>
<evidence type="ECO:0000256" key="1">
    <source>
        <dbReference type="ARBA" id="ARBA00001971"/>
    </source>
</evidence>
<evidence type="ECO:0000256" key="3">
    <source>
        <dbReference type="ARBA" id="ARBA00022617"/>
    </source>
</evidence>
<comment type="similarity">
    <text evidence="2">Belongs to the cytochrome P450 family.</text>
</comment>
<keyword evidence="5" id="KW-0560">Oxidoreductase</keyword>
<evidence type="ECO:0000256" key="6">
    <source>
        <dbReference type="ARBA" id="ARBA00023004"/>
    </source>
</evidence>
<name>A0A8H6JSW4_9PEZI</name>
<dbReference type="PRINTS" id="PR00463">
    <property type="entry name" value="EP450I"/>
</dbReference>
<dbReference type="PANTHER" id="PTHR24305:SF77">
    <property type="entry name" value="CYTOCHROME P450 MONOOXYGENASE"/>
    <property type="match status" value="1"/>
</dbReference>
<proteinExistence type="inferred from homology"/>
<dbReference type="SUPFAM" id="SSF48264">
    <property type="entry name" value="Cytochrome P450"/>
    <property type="match status" value="1"/>
</dbReference>
<gene>
    <name evidence="9" type="ORF">CPLU01_13428</name>
</gene>
<dbReference type="EMBL" id="WIGO01000308">
    <property type="protein sequence ID" value="KAF6818063.1"/>
    <property type="molecule type" value="Genomic_DNA"/>
</dbReference>
<dbReference type="GO" id="GO:0005506">
    <property type="term" value="F:iron ion binding"/>
    <property type="evidence" value="ECO:0007669"/>
    <property type="project" value="InterPro"/>
</dbReference>
<accession>A0A8H6JSW4</accession>
<dbReference type="GO" id="GO:0004497">
    <property type="term" value="F:monooxygenase activity"/>
    <property type="evidence" value="ECO:0007669"/>
    <property type="project" value="UniProtKB-KW"/>
</dbReference>
<dbReference type="AlphaFoldDB" id="A0A8H6JSW4"/>
<dbReference type="GO" id="GO:0020037">
    <property type="term" value="F:heme binding"/>
    <property type="evidence" value="ECO:0007669"/>
    <property type="project" value="InterPro"/>
</dbReference>
<organism evidence="9 10">
    <name type="scientific">Colletotrichum plurivorum</name>
    <dbReference type="NCBI Taxonomy" id="2175906"/>
    <lineage>
        <taxon>Eukaryota</taxon>
        <taxon>Fungi</taxon>
        <taxon>Dikarya</taxon>
        <taxon>Ascomycota</taxon>
        <taxon>Pezizomycotina</taxon>
        <taxon>Sordariomycetes</taxon>
        <taxon>Hypocreomycetidae</taxon>
        <taxon>Glomerellales</taxon>
        <taxon>Glomerellaceae</taxon>
        <taxon>Colletotrichum</taxon>
        <taxon>Colletotrichum orchidearum species complex</taxon>
    </lineage>
</organism>
<dbReference type="Gene3D" id="1.10.630.10">
    <property type="entry name" value="Cytochrome P450"/>
    <property type="match status" value="2"/>
</dbReference>